<protein>
    <recommendedName>
        <fullName evidence="4">HSP18 transcriptional regulator</fullName>
    </recommendedName>
</protein>
<evidence type="ECO:0000313" key="2">
    <source>
        <dbReference type="EMBL" id="GAA2067372.1"/>
    </source>
</evidence>
<feature type="compositionally biased region" description="Basic and acidic residues" evidence="1">
    <location>
        <begin position="114"/>
        <end position="127"/>
    </location>
</feature>
<dbReference type="EMBL" id="BAAAQN010000121">
    <property type="protein sequence ID" value="GAA2067372.1"/>
    <property type="molecule type" value="Genomic_DNA"/>
</dbReference>
<name>A0ABN2VNT3_9ACTN</name>
<keyword evidence="3" id="KW-1185">Reference proteome</keyword>
<evidence type="ECO:0008006" key="4">
    <source>
        <dbReference type="Google" id="ProtNLM"/>
    </source>
</evidence>
<dbReference type="Proteomes" id="UP001500751">
    <property type="component" value="Unassembled WGS sequence"/>
</dbReference>
<accession>A0ABN2VNT3</accession>
<gene>
    <name evidence="2" type="ORF">GCM10009839_93980</name>
</gene>
<evidence type="ECO:0000256" key="1">
    <source>
        <dbReference type="SAM" id="MobiDB-lite"/>
    </source>
</evidence>
<feature type="region of interest" description="Disordered" evidence="1">
    <location>
        <begin position="107"/>
        <end position="127"/>
    </location>
</feature>
<evidence type="ECO:0000313" key="3">
    <source>
        <dbReference type="Proteomes" id="UP001500751"/>
    </source>
</evidence>
<dbReference type="RefSeq" id="WP_344672279.1">
    <property type="nucleotide sequence ID" value="NZ_BAAAQN010000121.1"/>
</dbReference>
<reference evidence="2 3" key="1">
    <citation type="journal article" date="2019" name="Int. J. Syst. Evol. Microbiol.">
        <title>The Global Catalogue of Microorganisms (GCM) 10K type strain sequencing project: providing services to taxonomists for standard genome sequencing and annotation.</title>
        <authorList>
            <consortium name="The Broad Institute Genomics Platform"/>
            <consortium name="The Broad Institute Genome Sequencing Center for Infectious Disease"/>
            <person name="Wu L."/>
            <person name="Ma J."/>
        </authorList>
    </citation>
    <scope>NUCLEOTIDE SEQUENCE [LARGE SCALE GENOMIC DNA]</scope>
    <source>
        <strain evidence="2 3">JCM 16014</strain>
    </source>
</reference>
<proteinExistence type="predicted"/>
<comment type="caution">
    <text evidence="2">The sequence shown here is derived from an EMBL/GenBank/DDBJ whole genome shotgun (WGS) entry which is preliminary data.</text>
</comment>
<organism evidence="2 3">
    <name type="scientific">Catenulispora yoronensis</name>
    <dbReference type="NCBI Taxonomy" id="450799"/>
    <lineage>
        <taxon>Bacteria</taxon>
        <taxon>Bacillati</taxon>
        <taxon>Actinomycetota</taxon>
        <taxon>Actinomycetes</taxon>
        <taxon>Catenulisporales</taxon>
        <taxon>Catenulisporaceae</taxon>
        <taxon>Catenulispora</taxon>
    </lineage>
</organism>
<sequence length="225" mass="22796">MKDLPNSQAAPGDAGFDTGAALGQITAAMHAMHAPAALPGAPAPPALSANQALAALTLLRELRTEIAGWEPQLIEAARALNTSWADLAPALGVASRQAAEKRYLRLRPATDGTEGTREERVAAERDRRAGDKAVAGWARDNAAGLRQLAGQIGALTDLGDGADGDLAALRAALGRDDVADLLGPLADAGGHLAGGHPGLAEQVGAVGANIAEVRAASDRNRRPGA</sequence>